<dbReference type="EMBL" id="CP019434">
    <property type="protein sequence ID" value="APZ44620.1"/>
    <property type="molecule type" value="Genomic_DNA"/>
</dbReference>
<evidence type="ECO:0000313" key="6">
    <source>
        <dbReference type="Proteomes" id="UP000243807"/>
    </source>
</evidence>
<dbReference type="InterPro" id="IPR027417">
    <property type="entry name" value="P-loop_NTPase"/>
</dbReference>
<evidence type="ECO:0000259" key="4">
    <source>
        <dbReference type="SMART" id="SM00534"/>
    </source>
</evidence>
<accession>A0A1P8ULA9</accession>
<evidence type="ECO:0000256" key="2">
    <source>
        <dbReference type="ARBA" id="ARBA00022840"/>
    </source>
</evidence>
<dbReference type="GO" id="GO:0005524">
    <property type="term" value="F:ATP binding"/>
    <property type="evidence" value="ECO:0007669"/>
    <property type="project" value="UniProtKB-KW"/>
</dbReference>
<keyword evidence="2" id="KW-0067">ATP-binding</keyword>
<keyword evidence="1" id="KW-0547">Nucleotide-binding</keyword>
<keyword evidence="6" id="KW-1185">Reference proteome</keyword>
<dbReference type="GO" id="GO:0006298">
    <property type="term" value="P:mismatch repair"/>
    <property type="evidence" value="ECO:0007669"/>
    <property type="project" value="InterPro"/>
</dbReference>
<dbReference type="Proteomes" id="UP000243807">
    <property type="component" value="Chromosome"/>
</dbReference>
<reference evidence="5 6" key="1">
    <citation type="submission" date="2017-01" db="EMBL/GenBank/DDBJ databases">
        <title>Draft sequence of Acidihalobacter ferrooxidans strain DSM 14175 (strain V8).</title>
        <authorList>
            <person name="Khaleque H.N."/>
            <person name="Ramsay J.P."/>
            <person name="Murphy R.J.T."/>
            <person name="Kaksonen A.H."/>
            <person name="Boxall N.J."/>
            <person name="Watkin E.L.J."/>
        </authorList>
    </citation>
    <scope>NUCLEOTIDE SEQUENCE [LARGE SCALE GENOMIC DNA]</scope>
    <source>
        <strain evidence="5 6">V8</strain>
    </source>
</reference>
<dbReference type="PANTHER" id="PTHR11361:SF34">
    <property type="entry name" value="DNA MISMATCH REPAIR PROTEIN MSH1, MITOCHONDRIAL"/>
    <property type="match status" value="1"/>
</dbReference>
<dbReference type="SMART" id="SM00534">
    <property type="entry name" value="MUTSac"/>
    <property type="match status" value="1"/>
</dbReference>
<dbReference type="SUPFAM" id="SSF52540">
    <property type="entry name" value="P-loop containing nucleoside triphosphate hydrolases"/>
    <property type="match status" value="1"/>
</dbReference>
<dbReference type="InterPro" id="IPR045076">
    <property type="entry name" value="MutS"/>
</dbReference>
<sequence length="522" mass="58559">MLFPHTEPPADAPEPPWFTDLNLDQIVGAVTAGREDYALEPFFRHLPHHAPTVRYRQAIMRDLERPALYAGCRHFAQQMQAMRALLERAEAAYYPLQRQRDQLDAAAIYCAAVSALVGDLNTVESEGLRALLGVLRTYTESEAFKTLAQATQTLRTALDAVRYTLLIRDNRITVRRDEGEPDYSPQVERAFDRFRLRAVETHAFRFTDAIEMNAVEARILDGVAQLYAELFSELGAFCERYAAAPAALATPSPAGRAVDFARYPFIATQVATCEREMQFHLAWLDYIAPLRAAGLTFSYPEFATDDRALHADHAFDLALATTLAGSGETPVDNAFHLQDEERIFVVTGPNQSGKTTFARMLGQLHHLGGLGCCVPGANVRLLLCDRIFTHFERREDIATRRSKLEDDLMRLHETFTRASNDSLILFNEIFDSTTYADALYLSREILARLVQREFVAAWVTFIDELATADPSVVSMAGSIVPGDPTQRTYRIERRAADGIAYALSLAGKYRLTYHALLERLPT</sequence>
<dbReference type="InterPro" id="IPR000432">
    <property type="entry name" value="DNA_mismatch_repair_MutS_C"/>
</dbReference>
<feature type="domain" description="DNA mismatch repair proteins mutS family" evidence="4">
    <location>
        <begin position="341"/>
        <end position="517"/>
    </location>
</feature>
<proteinExistence type="predicted"/>
<gene>
    <name evidence="5" type="ORF">BW247_08290</name>
</gene>
<dbReference type="PANTHER" id="PTHR11361">
    <property type="entry name" value="DNA MISMATCH REPAIR PROTEIN MUTS FAMILY MEMBER"/>
    <property type="match status" value="1"/>
</dbReference>
<dbReference type="KEGG" id="afy:BW247_08290"/>
<dbReference type="GO" id="GO:0140664">
    <property type="term" value="F:ATP-dependent DNA damage sensor activity"/>
    <property type="evidence" value="ECO:0007669"/>
    <property type="project" value="InterPro"/>
</dbReference>
<dbReference type="GO" id="GO:0030983">
    <property type="term" value="F:mismatched DNA binding"/>
    <property type="evidence" value="ECO:0007669"/>
    <property type="project" value="InterPro"/>
</dbReference>
<dbReference type="STRING" id="1765967.BW247_08290"/>
<keyword evidence="3" id="KW-0238">DNA-binding</keyword>
<dbReference type="AlphaFoldDB" id="A0A1P8ULA9"/>
<dbReference type="Gene3D" id="3.40.50.300">
    <property type="entry name" value="P-loop containing nucleotide triphosphate hydrolases"/>
    <property type="match status" value="1"/>
</dbReference>
<evidence type="ECO:0000256" key="3">
    <source>
        <dbReference type="ARBA" id="ARBA00023125"/>
    </source>
</evidence>
<protein>
    <recommendedName>
        <fullName evidence="4">DNA mismatch repair proteins mutS family domain-containing protein</fullName>
    </recommendedName>
</protein>
<organism evidence="5 6">
    <name type="scientific">Acidihalobacter ferrooxydans</name>
    <dbReference type="NCBI Taxonomy" id="1765967"/>
    <lineage>
        <taxon>Bacteria</taxon>
        <taxon>Pseudomonadati</taxon>
        <taxon>Pseudomonadota</taxon>
        <taxon>Gammaproteobacteria</taxon>
        <taxon>Chromatiales</taxon>
        <taxon>Ectothiorhodospiraceae</taxon>
        <taxon>Acidihalobacter</taxon>
    </lineage>
</organism>
<name>A0A1P8ULA9_9GAMM</name>
<evidence type="ECO:0000313" key="5">
    <source>
        <dbReference type="EMBL" id="APZ44620.1"/>
    </source>
</evidence>
<dbReference type="Pfam" id="PF00488">
    <property type="entry name" value="MutS_V"/>
    <property type="match status" value="1"/>
</dbReference>
<evidence type="ECO:0000256" key="1">
    <source>
        <dbReference type="ARBA" id="ARBA00022741"/>
    </source>
</evidence>
<dbReference type="GO" id="GO:0005829">
    <property type="term" value="C:cytosol"/>
    <property type="evidence" value="ECO:0007669"/>
    <property type="project" value="TreeGrafter"/>
</dbReference>